<proteinExistence type="predicted"/>
<dbReference type="EMBL" id="VEPZ02001071">
    <property type="protein sequence ID" value="KAE8695915.1"/>
    <property type="molecule type" value="Genomic_DNA"/>
</dbReference>
<reference evidence="4" key="1">
    <citation type="submission" date="2019-09" db="EMBL/GenBank/DDBJ databases">
        <title>Draft genome information of white flower Hibiscus syriacus.</title>
        <authorList>
            <person name="Kim Y.-M."/>
        </authorList>
    </citation>
    <scope>NUCLEOTIDE SEQUENCE [LARGE SCALE GENOMIC DNA]</scope>
    <source>
        <strain evidence="4">YM2019G1</strain>
    </source>
</reference>
<dbReference type="PANTHER" id="PTHR48046">
    <property type="entry name" value="UDP-GLYCOSYLTRANSFERASE 72E1"/>
    <property type="match status" value="1"/>
</dbReference>
<protein>
    <submittedName>
        <fullName evidence="4">Anthocyanidin 3-O-glucosyltransferase 5</fullName>
    </submittedName>
</protein>
<keyword evidence="2" id="KW-0808">Transferase</keyword>
<dbReference type="Gene3D" id="3.40.50.2000">
    <property type="entry name" value="Glycogen Phosphorylase B"/>
    <property type="match status" value="2"/>
</dbReference>
<organism evidence="4 5">
    <name type="scientific">Hibiscus syriacus</name>
    <name type="common">Rose of Sharon</name>
    <dbReference type="NCBI Taxonomy" id="106335"/>
    <lineage>
        <taxon>Eukaryota</taxon>
        <taxon>Viridiplantae</taxon>
        <taxon>Streptophyta</taxon>
        <taxon>Embryophyta</taxon>
        <taxon>Tracheophyta</taxon>
        <taxon>Spermatophyta</taxon>
        <taxon>Magnoliopsida</taxon>
        <taxon>eudicotyledons</taxon>
        <taxon>Gunneridae</taxon>
        <taxon>Pentapetalae</taxon>
        <taxon>rosids</taxon>
        <taxon>malvids</taxon>
        <taxon>Malvales</taxon>
        <taxon>Malvaceae</taxon>
        <taxon>Malvoideae</taxon>
        <taxon>Hibiscus</taxon>
    </lineage>
</organism>
<accession>A0A6A2ZYF2</accession>
<dbReference type="Proteomes" id="UP000436088">
    <property type="component" value="Unassembled WGS sequence"/>
</dbReference>
<dbReference type="InterPro" id="IPR002213">
    <property type="entry name" value="UDP_glucos_trans"/>
</dbReference>
<evidence type="ECO:0000256" key="1">
    <source>
        <dbReference type="ARBA" id="ARBA00022676"/>
    </source>
</evidence>
<evidence type="ECO:0000313" key="5">
    <source>
        <dbReference type="Proteomes" id="UP000436088"/>
    </source>
</evidence>
<dbReference type="PANTHER" id="PTHR48046:SF1">
    <property type="entry name" value="GLYCOSYLTRANSFERASE-RELATED"/>
    <property type="match status" value="1"/>
</dbReference>
<name>A0A6A2ZYF2_HIBSY</name>
<comment type="caution">
    <text evidence="4">The sequence shown here is derived from an EMBL/GenBank/DDBJ whole genome shotgun (WGS) entry which is preliminary data.</text>
</comment>
<dbReference type="SUPFAM" id="SSF53756">
    <property type="entry name" value="UDP-Glycosyltransferase/glycogen phosphorylase"/>
    <property type="match status" value="1"/>
</dbReference>
<dbReference type="AlphaFoldDB" id="A0A6A2ZYF2"/>
<evidence type="ECO:0000313" key="4">
    <source>
        <dbReference type="EMBL" id="KAE8695915.1"/>
    </source>
</evidence>
<evidence type="ECO:0000256" key="2">
    <source>
        <dbReference type="ARBA" id="ARBA00022679"/>
    </source>
</evidence>
<dbReference type="GO" id="GO:0008194">
    <property type="term" value="F:UDP-glycosyltransferase activity"/>
    <property type="evidence" value="ECO:0007669"/>
    <property type="project" value="InterPro"/>
</dbReference>
<sequence>MRLPHVASNSAKTRVKRVPGDAPLPTQQKGCYFWKYWSNGVRKGKLKKTVLIMSNSPGLGHLIPVQELGKRLLTLNFKVTIFVDSSQTSAAESQVIESFTSLNRCEVILLPPPDISHLVDHDAAVVTRLAVLMRETRPAFSSALSALSFAPTVLIVDLFGCEHMEVADEFKIQKLVYISSQAWFLALTLYLPILHESVKGEYVDEKNALFIPGCKPLLPEDVVDSIGGLLSNEQMRELALGLELSQQRFIWVVRPPAESNDGSFFTVGNSGNADEGVASYLPEGGWNSTLESIINGVALIAWPLYTEQRMNATLLAEEVRIAVRPKTSPWKGIVGREEIKMMVKVLMVDEEGHAMRGRVRELKSSGQ</sequence>
<keyword evidence="1" id="KW-0328">Glycosyltransferase</keyword>
<gene>
    <name evidence="4" type="ORF">F3Y22_tig00110678pilonHSYRG00163</name>
</gene>
<dbReference type="Pfam" id="PF00201">
    <property type="entry name" value="UDPGT"/>
    <property type="match status" value="1"/>
</dbReference>
<evidence type="ECO:0000256" key="3">
    <source>
        <dbReference type="SAM" id="MobiDB-lite"/>
    </source>
</evidence>
<keyword evidence="5" id="KW-1185">Reference proteome</keyword>
<feature type="region of interest" description="Disordered" evidence="3">
    <location>
        <begin position="1"/>
        <end position="21"/>
    </location>
</feature>